<evidence type="ECO:0000313" key="2">
    <source>
        <dbReference type="Proteomes" id="UP001194468"/>
    </source>
</evidence>
<sequence length="254" mass="28758">MYTLTMLPVELLYEIQLFATSHTLPQTCTTLHRILASTPPSYRAQYLIACTSRIPKDVVLTKMLRYPICTQDVLEAYFRQRNSCTTEPRSAPELPRRLFRALAAPQLKSESGAWSDRDSPLALLRYLYACPHMCPPNVNAHDGYALTKAVQVGFIPLVRFLLDHGATPTCKSNLPIIIAIHRKDLGLVRMLVERMDTGTSKGKGDRKRRKLEDRVVVTPQMLKAAVKCRAQDIVEYLTTEKGCIPDMQTLLLMR</sequence>
<dbReference type="Gene3D" id="1.25.40.20">
    <property type="entry name" value="Ankyrin repeat-containing domain"/>
    <property type="match status" value="1"/>
</dbReference>
<evidence type="ECO:0008006" key="3">
    <source>
        <dbReference type="Google" id="ProtNLM"/>
    </source>
</evidence>
<dbReference type="EMBL" id="WHUW01000012">
    <property type="protein sequence ID" value="KAF8440306.1"/>
    <property type="molecule type" value="Genomic_DNA"/>
</dbReference>
<dbReference type="InterPro" id="IPR036770">
    <property type="entry name" value="Ankyrin_rpt-contain_sf"/>
</dbReference>
<keyword evidence="2" id="KW-1185">Reference proteome</keyword>
<dbReference type="SUPFAM" id="SSF48403">
    <property type="entry name" value="Ankyrin repeat"/>
    <property type="match status" value="1"/>
</dbReference>
<dbReference type="Proteomes" id="UP001194468">
    <property type="component" value="Unassembled WGS sequence"/>
</dbReference>
<dbReference type="AlphaFoldDB" id="A0AAD4BU95"/>
<proteinExistence type="predicted"/>
<gene>
    <name evidence="1" type="ORF">L210DRAFT_3612255</name>
</gene>
<organism evidence="1 2">
    <name type="scientific">Boletus edulis BED1</name>
    <dbReference type="NCBI Taxonomy" id="1328754"/>
    <lineage>
        <taxon>Eukaryota</taxon>
        <taxon>Fungi</taxon>
        <taxon>Dikarya</taxon>
        <taxon>Basidiomycota</taxon>
        <taxon>Agaricomycotina</taxon>
        <taxon>Agaricomycetes</taxon>
        <taxon>Agaricomycetidae</taxon>
        <taxon>Boletales</taxon>
        <taxon>Boletineae</taxon>
        <taxon>Boletaceae</taxon>
        <taxon>Boletoideae</taxon>
        <taxon>Boletus</taxon>
    </lineage>
</organism>
<comment type="caution">
    <text evidence="1">The sequence shown here is derived from an EMBL/GenBank/DDBJ whole genome shotgun (WGS) entry which is preliminary data.</text>
</comment>
<accession>A0AAD4BU95</accession>
<evidence type="ECO:0000313" key="1">
    <source>
        <dbReference type="EMBL" id="KAF8440306.1"/>
    </source>
</evidence>
<name>A0AAD4BU95_BOLED</name>
<reference evidence="1" key="2">
    <citation type="journal article" date="2020" name="Nat. Commun.">
        <title>Large-scale genome sequencing of mycorrhizal fungi provides insights into the early evolution of symbiotic traits.</title>
        <authorList>
            <person name="Miyauchi S."/>
            <person name="Kiss E."/>
            <person name="Kuo A."/>
            <person name="Drula E."/>
            <person name="Kohler A."/>
            <person name="Sanchez-Garcia M."/>
            <person name="Morin E."/>
            <person name="Andreopoulos B."/>
            <person name="Barry K.W."/>
            <person name="Bonito G."/>
            <person name="Buee M."/>
            <person name="Carver A."/>
            <person name="Chen C."/>
            <person name="Cichocki N."/>
            <person name="Clum A."/>
            <person name="Culley D."/>
            <person name="Crous P.W."/>
            <person name="Fauchery L."/>
            <person name="Girlanda M."/>
            <person name="Hayes R.D."/>
            <person name="Keri Z."/>
            <person name="LaButti K."/>
            <person name="Lipzen A."/>
            <person name="Lombard V."/>
            <person name="Magnuson J."/>
            <person name="Maillard F."/>
            <person name="Murat C."/>
            <person name="Nolan M."/>
            <person name="Ohm R.A."/>
            <person name="Pangilinan J."/>
            <person name="Pereira M.F."/>
            <person name="Perotto S."/>
            <person name="Peter M."/>
            <person name="Pfister S."/>
            <person name="Riley R."/>
            <person name="Sitrit Y."/>
            <person name="Stielow J.B."/>
            <person name="Szollosi G."/>
            <person name="Zifcakova L."/>
            <person name="Stursova M."/>
            <person name="Spatafora J.W."/>
            <person name="Tedersoo L."/>
            <person name="Vaario L.M."/>
            <person name="Yamada A."/>
            <person name="Yan M."/>
            <person name="Wang P."/>
            <person name="Xu J."/>
            <person name="Bruns T."/>
            <person name="Baldrian P."/>
            <person name="Vilgalys R."/>
            <person name="Dunand C."/>
            <person name="Henrissat B."/>
            <person name="Grigoriev I.V."/>
            <person name="Hibbett D."/>
            <person name="Nagy L.G."/>
            <person name="Martin F.M."/>
        </authorList>
    </citation>
    <scope>NUCLEOTIDE SEQUENCE</scope>
    <source>
        <strain evidence="1">BED1</strain>
    </source>
</reference>
<protein>
    <recommendedName>
        <fullName evidence="3">Ankyrin repeat protein</fullName>
    </recommendedName>
</protein>
<reference evidence="1" key="1">
    <citation type="submission" date="2019-10" db="EMBL/GenBank/DDBJ databases">
        <authorList>
            <consortium name="DOE Joint Genome Institute"/>
            <person name="Kuo A."/>
            <person name="Miyauchi S."/>
            <person name="Kiss E."/>
            <person name="Drula E."/>
            <person name="Kohler A."/>
            <person name="Sanchez-Garcia M."/>
            <person name="Andreopoulos B."/>
            <person name="Barry K.W."/>
            <person name="Bonito G."/>
            <person name="Buee M."/>
            <person name="Carver A."/>
            <person name="Chen C."/>
            <person name="Cichocki N."/>
            <person name="Clum A."/>
            <person name="Culley D."/>
            <person name="Crous P.W."/>
            <person name="Fauchery L."/>
            <person name="Girlanda M."/>
            <person name="Hayes R."/>
            <person name="Keri Z."/>
            <person name="LaButti K."/>
            <person name="Lipzen A."/>
            <person name="Lombard V."/>
            <person name="Magnuson J."/>
            <person name="Maillard F."/>
            <person name="Morin E."/>
            <person name="Murat C."/>
            <person name="Nolan M."/>
            <person name="Ohm R."/>
            <person name="Pangilinan J."/>
            <person name="Pereira M."/>
            <person name="Perotto S."/>
            <person name="Peter M."/>
            <person name="Riley R."/>
            <person name="Sitrit Y."/>
            <person name="Stielow B."/>
            <person name="Szollosi G."/>
            <person name="Zifcakova L."/>
            <person name="Stursova M."/>
            <person name="Spatafora J.W."/>
            <person name="Tedersoo L."/>
            <person name="Vaario L.-M."/>
            <person name="Yamada A."/>
            <person name="Yan M."/>
            <person name="Wang P."/>
            <person name="Xu J."/>
            <person name="Bruns T."/>
            <person name="Baldrian P."/>
            <person name="Vilgalys R."/>
            <person name="Henrissat B."/>
            <person name="Grigoriev I.V."/>
            <person name="Hibbett D."/>
            <person name="Nagy L.G."/>
            <person name="Martin F.M."/>
        </authorList>
    </citation>
    <scope>NUCLEOTIDE SEQUENCE</scope>
    <source>
        <strain evidence="1">BED1</strain>
    </source>
</reference>